<dbReference type="CDD" id="cd00130">
    <property type="entry name" value="PAS"/>
    <property type="match status" value="1"/>
</dbReference>
<dbReference type="SMART" id="SM00091">
    <property type="entry name" value="PAS"/>
    <property type="match status" value="1"/>
</dbReference>
<dbReference type="GO" id="GO:0003824">
    <property type="term" value="F:catalytic activity"/>
    <property type="evidence" value="ECO:0007669"/>
    <property type="project" value="UniProtKB-ARBA"/>
</dbReference>
<feature type="domain" description="PAS" evidence="2">
    <location>
        <begin position="18"/>
        <end position="73"/>
    </location>
</feature>
<proteinExistence type="predicted"/>
<dbReference type="Gene3D" id="3.30.70.270">
    <property type="match status" value="1"/>
</dbReference>
<dbReference type="InterPro" id="IPR035919">
    <property type="entry name" value="EAL_sf"/>
</dbReference>
<dbReference type="InterPro" id="IPR013655">
    <property type="entry name" value="PAS_fold_3"/>
</dbReference>
<gene>
    <name evidence="6" type="ORF">AB0763_16405</name>
</gene>
<name>A0AB39HK40_9VIBR</name>
<dbReference type="PANTHER" id="PTHR44757">
    <property type="entry name" value="DIGUANYLATE CYCLASE DGCP"/>
    <property type="match status" value="1"/>
</dbReference>
<dbReference type="PROSITE" id="PS50887">
    <property type="entry name" value="GGDEF"/>
    <property type="match status" value="1"/>
</dbReference>
<dbReference type="CDD" id="cd01949">
    <property type="entry name" value="GGDEF"/>
    <property type="match status" value="1"/>
</dbReference>
<dbReference type="SUPFAM" id="SSF55785">
    <property type="entry name" value="PYP-like sensor domain (PAS domain)"/>
    <property type="match status" value="1"/>
</dbReference>
<dbReference type="AlphaFoldDB" id="A0AB39HK40"/>
<dbReference type="InterPro" id="IPR000014">
    <property type="entry name" value="PAS"/>
</dbReference>
<dbReference type="InterPro" id="IPR035965">
    <property type="entry name" value="PAS-like_dom_sf"/>
</dbReference>
<geneLocation type="plasmid" evidence="6">
    <name>p-HB236076</name>
</geneLocation>
<reference evidence="6" key="1">
    <citation type="submission" date="2024-07" db="EMBL/GenBank/DDBJ databases">
        <title>Genome Analysis of a Potential Novel Vibrio Species Secreting pH- and Thermo-stable Alginate Lyase and its Application in Producing Alginate Oligosaccharides.</title>
        <authorList>
            <person name="Huang H."/>
            <person name="Bao K."/>
        </authorList>
    </citation>
    <scope>NUCLEOTIDE SEQUENCE</scope>
    <source>
        <strain evidence="6">HB236076</strain>
        <plasmid evidence="6">p-HB236076</plasmid>
    </source>
</reference>
<feature type="domain" description="GGDEF" evidence="5">
    <location>
        <begin position="176"/>
        <end position="308"/>
    </location>
</feature>
<dbReference type="KEGG" id="vih:AB0763_16405"/>
<dbReference type="InterPro" id="IPR029787">
    <property type="entry name" value="Nucleotide_cyclase"/>
</dbReference>
<dbReference type="InterPro" id="IPR000700">
    <property type="entry name" value="PAS-assoc_C"/>
</dbReference>
<feature type="domain" description="EAL" evidence="4">
    <location>
        <begin position="317"/>
        <end position="571"/>
    </location>
</feature>
<dbReference type="Gene3D" id="3.30.450.20">
    <property type="entry name" value="PAS domain"/>
    <property type="match status" value="1"/>
</dbReference>
<comment type="cofactor">
    <cofactor evidence="1">
        <name>Mg(2+)</name>
        <dbReference type="ChEBI" id="CHEBI:18420"/>
    </cofactor>
</comment>
<accession>A0AB39HK40</accession>
<dbReference type="PROSITE" id="PS50112">
    <property type="entry name" value="PAS"/>
    <property type="match status" value="1"/>
</dbReference>
<dbReference type="Gene3D" id="3.20.20.450">
    <property type="entry name" value="EAL domain"/>
    <property type="match status" value="1"/>
</dbReference>
<evidence type="ECO:0000259" key="2">
    <source>
        <dbReference type="PROSITE" id="PS50112"/>
    </source>
</evidence>
<dbReference type="Pfam" id="PF00990">
    <property type="entry name" value="GGDEF"/>
    <property type="match status" value="1"/>
</dbReference>
<dbReference type="NCBIfam" id="TIGR00254">
    <property type="entry name" value="GGDEF"/>
    <property type="match status" value="1"/>
</dbReference>
<dbReference type="NCBIfam" id="TIGR00229">
    <property type="entry name" value="sensory_box"/>
    <property type="match status" value="1"/>
</dbReference>
<dbReference type="Pfam" id="PF08447">
    <property type="entry name" value="PAS_3"/>
    <property type="match status" value="1"/>
</dbReference>
<dbReference type="InterPro" id="IPR000160">
    <property type="entry name" value="GGDEF_dom"/>
</dbReference>
<dbReference type="FunFam" id="3.30.70.270:FF:000001">
    <property type="entry name" value="Diguanylate cyclase domain protein"/>
    <property type="match status" value="1"/>
</dbReference>
<dbReference type="Pfam" id="PF00563">
    <property type="entry name" value="EAL"/>
    <property type="match status" value="1"/>
</dbReference>
<dbReference type="InterPro" id="IPR052155">
    <property type="entry name" value="Biofilm_reg_signaling"/>
</dbReference>
<dbReference type="InterPro" id="IPR001633">
    <property type="entry name" value="EAL_dom"/>
</dbReference>
<sequence length="573" mass="65065">MTAQNKPKPSELASHLIAERRFIELLDALPKVSVQGYDKHRRVIHWNRSSEEIYGYRREDALGQKLEDLIIPEGMRPTVIALHQQWIDKGIAIPSAELILQRKDGSYVPVFSSHIMLKQDTDEPEMFCVDVDLSEQYQAQQELRQRAITDQLTGLPNRRHLDERLKQHIEEQGENCQLALFFIDLDVFKEVNDTLGHHWGDDLLKAVAQRLSNITSEGELLARFGGDEFVLLMPFQHTVEVQVRLQQIQAAFSSPFQIGRENLLSSASIGISHYPQDSHSAEALLKNADLAMYHAKEQGHGRHQVFTPKMADDMLLQHALSKALHAAIDNDELTLYYQPIYDLSNHQIVACEALLRWFPQDERLPNSPAVFVPIAERSDLILHLGDWVLKQACQQAQSWQAQGHHLRIDINVSGKQVIQSDFFEQFSQLKQEHQLTAEQIGIELTEHTLIQSNHHLLEQLQALKDSGVEIAIDDFGTGYSSLNYLKTLPVTHLKIDRSFIQNIPESHIETALLAAVVSIGHQLNLDIIVEGIETEQQAEYCKSIGIDFAQGFLFCRPASPDVISEQLAQNNQD</sequence>
<evidence type="ECO:0000256" key="1">
    <source>
        <dbReference type="ARBA" id="ARBA00001946"/>
    </source>
</evidence>
<dbReference type="CDD" id="cd01948">
    <property type="entry name" value="EAL"/>
    <property type="match status" value="1"/>
</dbReference>
<dbReference type="InterPro" id="IPR043128">
    <property type="entry name" value="Rev_trsase/Diguanyl_cyclase"/>
</dbReference>
<dbReference type="PROSITE" id="PS50883">
    <property type="entry name" value="EAL"/>
    <property type="match status" value="1"/>
</dbReference>
<evidence type="ECO:0000259" key="3">
    <source>
        <dbReference type="PROSITE" id="PS50113"/>
    </source>
</evidence>
<keyword evidence="6" id="KW-0614">Plasmid</keyword>
<dbReference type="EMBL" id="CP162602">
    <property type="protein sequence ID" value="XDK26619.1"/>
    <property type="molecule type" value="Genomic_DNA"/>
</dbReference>
<dbReference type="PANTHER" id="PTHR44757:SF2">
    <property type="entry name" value="BIOFILM ARCHITECTURE MAINTENANCE PROTEIN MBAA"/>
    <property type="match status" value="1"/>
</dbReference>
<organism evidence="6">
    <name type="scientific">Vibrio sp. HB236076</name>
    <dbReference type="NCBI Taxonomy" id="3232307"/>
    <lineage>
        <taxon>Bacteria</taxon>
        <taxon>Pseudomonadati</taxon>
        <taxon>Pseudomonadota</taxon>
        <taxon>Gammaproteobacteria</taxon>
        <taxon>Vibrionales</taxon>
        <taxon>Vibrionaceae</taxon>
        <taxon>Vibrio</taxon>
    </lineage>
</organism>
<dbReference type="SMART" id="SM00052">
    <property type="entry name" value="EAL"/>
    <property type="match status" value="1"/>
</dbReference>
<dbReference type="SUPFAM" id="SSF141868">
    <property type="entry name" value="EAL domain-like"/>
    <property type="match status" value="1"/>
</dbReference>
<dbReference type="RefSeq" id="WP_306099525.1">
    <property type="nucleotide sequence ID" value="NZ_CP162602.1"/>
</dbReference>
<dbReference type="SMART" id="SM00267">
    <property type="entry name" value="GGDEF"/>
    <property type="match status" value="1"/>
</dbReference>
<feature type="domain" description="PAC" evidence="3">
    <location>
        <begin position="94"/>
        <end position="145"/>
    </location>
</feature>
<evidence type="ECO:0000259" key="5">
    <source>
        <dbReference type="PROSITE" id="PS50887"/>
    </source>
</evidence>
<evidence type="ECO:0000259" key="4">
    <source>
        <dbReference type="PROSITE" id="PS50883"/>
    </source>
</evidence>
<protein>
    <submittedName>
        <fullName evidence="6">EAL domain-containing protein</fullName>
    </submittedName>
</protein>
<dbReference type="PROSITE" id="PS50113">
    <property type="entry name" value="PAC"/>
    <property type="match status" value="1"/>
</dbReference>
<evidence type="ECO:0000313" key="6">
    <source>
        <dbReference type="EMBL" id="XDK26619.1"/>
    </source>
</evidence>
<dbReference type="SUPFAM" id="SSF55073">
    <property type="entry name" value="Nucleotide cyclase"/>
    <property type="match status" value="1"/>
</dbReference>